<name>A0A1S6L3B5_9CAUD</name>
<keyword evidence="2" id="KW-1185">Reference proteome</keyword>
<evidence type="ECO:0000313" key="2">
    <source>
        <dbReference type="Proteomes" id="UP000221250"/>
    </source>
</evidence>
<dbReference type="EMBL" id="KY448244">
    <property type="protein sequence ID" value="AQT28674.1"/>
    <property type="molecule type" value="Genomic_DNA"/>
</dbReference>
<protein>
    <submittedName>
        <fullName evidence="1">Uncharacterized protein</fullName>
    </submittedName>
</protein>
<sequence length="62" mass="7334">MQRHPVITYRAFYNQENNDKHDTQTQVIVAESARDFTERELDQLAKQHGVTNILVEEISEYI</sequence>
<organism evidence="1 2">
    <name type="scientific">Erwinia phage vB_EamM_Yoloswag</name>
    <dbReference type="NCBI Taxonomy" id="1958956"/>
    <lineage>
        <taxon>Viruses</taxon>
        <taxon>Duplodnaviria</taxon>
        <taxon>Heunggongvirae</taxon>
        <taxon>Uroviricota</taxon>
        <taxon>Caudoviricetes</taxon>
        <taxon>Yoloswagvirus</taxon>
        <taxon>Yoloswagvirus yoloswag</taxon>
    </lineage>
</organism>
<evidence type="ECO:0000313" key="1">
    <source>
        <dbReference type="EMBL" id="AQT28674.1"/>
    </source>
</evidence>
<accession>A0A1S6L3B5</accession>
<gene>
    <name evidence="1" type="ORF">YOLOSWAG_195</name>
</gene>
<reference evidence="1 2" key="1">
    <citation type="submission" date="2017-01" db="EMBL/GenBank/DDBJ databases">
        <authorList>
            <person name="Mah S.A."/>
            <person name="Swanson W.J."/>
            <person name="Moy G.W."/>
            <person name="Vacquier V.D."/>
        </authorList>
    </citation>
    <scope>NUCLEOTIDE SEQUENCE [LARGE SCALE GENOMIC DNA]</scope>
</reference>
<proteinExistence type="predicted"/>
<dbReference type="Proteomes" id="UP000221250">
    <property type="component" value="Segment"/>
</dbReference>